<dbReference type="GO" id="GO:0072344">
    <property type="term" value="P:rescue of stalled ribosome"/>
    <property type="evidence" value="ECO:0007669"/>
    <property type="project" value="UniProtKB-UniRule"/>
</dbReference>
<evidence type="ECO:0000313" key="10">
    <source>
        <dbReference type="EMBL" id="SHH31470.1"/>
    </source>
</evidence>
<evidence type="ECO:0000256" key="1">
    <source>
        <dbReference type="ARBA" id="ARBA00013260"/>
    </source>
</evidence>
<dbReference type="SUPFAM" id="SSF53178">
    <property type="entry name" value="Peptidyl-tRNA hydrolase-like"/>
    <property type="match status" value="1"/>
</dbReference>
<dbReference type="GO" id="GO:0006515">
    <property type="term" value="P:protein quality control for misfolded or incompletely synthesized proteins"/>
    <property type="evidence" value="ECO:0007669"/>
    <property type="project" value="UniProtKB-UniRule"/>
</dbReference>
<feature type="site" description="Stabilizes the basic form of H active site to accept a proton" evidence="7">
    <location>
        <position position="93"/>
    </location>
</feature>
<dbReference type="NCBIfam" id="TIGR00447">
    <property type="entry name" value="pth"/>
    <property type="match status" value="1"/>
</dbReference>
<reference evidence="11" key="1">
    <citation type="submission" date="2016-11" db="EMBL/GenBank/DDBJ databases">
        <authorList>
            <person name="Varghese N."/>
            <person name="Submissions S."/>
        </authorList>
    </citation>
    <scope>NUCLEOTIDE SEQUENCE [LARGE SCALE GENOMIC DNA]</scope>
    <source>
        <strain evidence="11">DSM 15807</strain>
    </source>
</reference>
<proteinExistence type="inferred from homology"/>
<dbReference type="PROSITE" id="PS01196">
    <property type="entry name" value="PEPT_TRNA_HYDROL_2"/>
    <property type="match status" value="1"/>
</dbReference>
<dbReference type="InterPro" id="IPR001328">
    <property type="entry name" value="Pept_tRNA_hydro"/>
</dbReference>
<evidence type="ECO:0000313" key="11">
    <source>
        <dbReference type="Proteomes" id="UP000242592"/>
    </source>
</evidence>
<keyword evidence="11" id="KW-1185">Reference proteome</keyword>
<feature type="binding site" evidence="7">
    <location>
        <position position="114"/>
    </location>
    <ligand>
        <name>tRNA</name>
        <dbReference type="ChEBI" id="CHEBI:17843"/>
    </ligand>
</feature>
<comment type="similarity">
    <text evidence="5 7 9">Belongs to the PTH family.</text>
</comment>
<comment type="function">
    <text evidence="7">Catalyzes the release of premature peptidyl moieties from peptidyl-tRNA molecules trapped in stalled 50S ribosomal subunits, and thus maintains levels of free tRNAs and 50S ribosomes.</text>
</comment>
<dbReference type="PANTHER" id="PTHR17224">
    <property type="entry name" value="PEPTIDYL-TRNA HYDROLASE"/>
    <property type="match status" value="1"/>
</dbReference>
<evidence type="ECO:0000256" key="9">
    <source>
        <dbReference type="RuleBase" id="RU004320"/>
    </source>
</evidence>
<dbReference type="Proteomes" id="UP000242592">
    <property type="component" value="Unassembled WGS sequence"/>
</dbReference>
<keyword evidence="7" id="KW-0963">Cytoplasm</keyword>
<dbReference type="InterPro" id="IPR036416">
    <property type="entry name" value="Pept_tRNA_hydro_sf"/>
</dbReference>
<dbReference type="EMBL" id="FQXN01000002">
    <property type="protein sequence ID" value="SHH31470.1"/>
    <property type="molecule type" value="Genomic_DNA"/>
</dbReference>
<dbReference type="InterPro" id="IPR018171">
    <property type="entry name" value="Pept_tRNA_hydro_CS"/>
</dbReference>
<dbReference type="GO" id="GO:0000049">
    <property type="term" value="F:tRNA binding"/>
    <property type="evidence" value="ECO:0007669"/>
    <property type="project" value="UniProtKB-UniRule"/>
</dbReference>
<comment type="subunit">
    <text evidence="7">Monomer.</text>
</comment>
<evidence type="ECO:0000256" key="3">
    <source>
        <dbReference type="ARBA" id="ARBA00022801"/>
    </source>
</evidence>
<dbReference type="AlphaFoldDB" id="A0A1M5RZ42"/>
<sequence>MKKVKRRKNNIHLVVGLGNPGPRYAFTRHNVGFMFLDKIANNWKRKHNYEEAKINIAEKNVLLIKPLTFMNLSGEIFNYINPSDFDDIIVVYDDVNIPLGKIRIRKKGSDGGHNGLKSIIAYIGEHFPRIRIGIGPKPENIDLVNFVLGEFNNNELMILHKVLEITTEALEEIVAGNISSAMNKFNSFEVKL</sequence>
<keyword evidence="4 7" id="KW-0694">RNA-binding</keyword>
<feature type="binding site" evidence="7">
    <location>
        <position position="24"/>
    </location>
    <ligand>
        <name>tRNA</name>
        <dbReference type="ChEBI" id="CHEBI:17843"/>
    </ligand>
</feature>
<feature type="binding site" evidence="7">
    <location>
        <position position="71"/>
    </location>
    <ligand>
        <name>tRNA</name>
        <dbReference type="ChEBI" id="CHEBI:17843"/>
    </ligand>
</feature>
<evidence type="ECO:0000256" key="2">
    <source>
        <dbReference type="ARBA" id="ARBA00022555"/>
    </source>
</evidence>
<evidence type="ECO:0000256" key="6">
    <source>
        <dbReference type="ARBA" id="ARBA00050038"/>
    </source>
</evidence>
<dbReference type="PROSITE" id="PS01195">
    <property type="entry name" value="PEPT_TRNA_HYDROL_1"/>
    <property type="match status" value="1"/>
</dbReference>
<dbReference type="PANTHER" id="PTHR17224:SF1">
    <property type="entry name" value="PEPTIDYL-TRNA HYDROLASE"/>
    <property type="match status" value="1"/>
</dbReference>
<evidence type="ECO:0000256" key="4">
    <source>
        <dbReference type="ARBA" id="ARBA00022884"/>
    </source>
</evidence>
<accession>A0A1M5RZ42</accession>
<dbReference type="EC" id="3.1.1.29" evidence="1 7"/>
<gene>
    <name evidence="7" type="primary">pth</name>
    <name evidence="10" type="ORF">SAMN02745199_0707</name>
</gene>
<dbReference type="GO" id="GO:0005737">
    <property type="term" value="C:cytoplasm"/>
    <property type="evidence" value="ECO:0007669"/>
    <property type="project" value="UniProtKB-SubCell"/>
</dbReference>
<keyword evidence="2 7" id="KW-0820">tRNA-binding</keyword>
<feature type="active site" description="Proton acceptor" evidence="7">
    <location>
        <position position="29"/>
    </location>
</feature>
<dbReference type="STRING" id="1123380.SAMN02745199_0707"/>
<comment type="function">
    <text evidence="7">Hydrolyzes ribosome-free peptidyl-tRNAs (with 1 or more amino acids incorporated), which drop off the ribosome during protein synthesis, or as a result of ribosome stalling.</text>
</comment>
<dbReference type="CDD" id="cd00462">
    <property type="entry name" value="PTH"/>
    <property type="match status" value="1"/>
</dbReference>
<feature type="binding site" evidence="7">
    <location>
        <position position="69"/>
    </location>
    <ligand>
        <name>tRNA</name>
        <dbReference type="ChEBI" id="CHEBI:17843"/>
    </ligand>
</feature>
<organism evidence="10 11">
    <name type="scientific">Thermosipho atlanticus DSM 15807</name>
    <dbReference type="NCBI Taxonomy" id="1123380"/>
    <lineage>
        <taxon>Bacteria</taxon>
        <taxon>Thermotogati</taxon>
        <taxon>Thermotogota</taxon>
        <taxon>Thermotogae</taxon>
        <taxon>Thermotogales</taxon>
        <taxon>Fervidobacteriaceae</taxon>
        <taxon>Thermosipho</taxon>
    </lineage>
</organism>
<evidence type="ECO:0000256" key="7">
    <source>
        <dbReference type="HAMAP-Rule" id="MF_00083"/>
    </source>
</evidence>
<dbReference type="Gene3D" id="3.40.50.1470">
    <property type="entry name" value="Peptidyl-tRNA hydrolase"/>
    <property type="match status" value="1"/>
</dbReference>
<keyword evidence="3 7" id="KW-0378">Hydrolase</keyword>
<feature type="site" description="Discriminates between blocked and unblocked aminoacyl-tRNA" evidence="7">
    <location>
        <position position="19"/>
    </location>
</feature>
<name>A0A1M5RZ42_9BACT</name>
<dbReference type="Pfam" id="PF01195">
    <property type="entry name" value="Pept_tRNA_hydro"/>
    <property type="match status" value="1"/>
</dbReference>
<evidence type="ECO:0000256" key="5">
    <source>
        <dbReference type="ARBA" id="ARBA00038063"/>
    </source>
</evidence>
<dbReference type="GO" id="GO:0004045">
    <property type="term" value="F:peptidyl-tRNA hydrolase activity"/>
    <property type="evidence" value="ECO:0007669"/>
    <property type="project" value="UniProtKB-UniRule"/>
</dbReference>
<protein>
    <recommendedName>
        <fullName evidence="6 7">Peptidyl-tRNA hydrolase</fullName>
        <shortName evidence="7">Pth</shortName>
        <ecNumber evidence="1 7">3.1.1.29</ecNumber>
    </recommendedName>
</protein>
<comment type="catalytic activity">
    <reaction evidence="7 8">
        <text>an N-acyl-L-alpha-aminoacyl-tRNA + H2O = an N-acyl-L-amino acid + a tRNA + H(+)</text>
        <dbReference type="Rhea" id="RHEA:54448"/>
        <dbReference type="Rhea" id="RHEA-COMP:10123"/>
        <dbReference type="Rhea" id="RHEA-COMP:13883"/>
        <dbReference type="ChEBI" id="CHEBI:15377"/>
        <dbReference type="ChEBI" id="CHEBI:15378"/>
        <dbReference type="ChEBI" id="CHEBI:59874"/>
        <dbReference type="ChEBI" id="CHEBI:78442"/>
        <dbReference type="ChEBI" id="CHEBI:138191"/>
        <dbReference type="EC" id="3.1.1.29"/>
    </reaction>
</comment>
<dbReference type="FunFam" id="3.40.50.1470:FF:000001">
    <property type="entry name" value="Peptidyl-tRNA hydrolase"/>
    <property type="match status" value="1"/>
</dbReference>
<comment type="subcellular location">
    <subcellularLocation>
        <location evidence="7">Cytoplasm</location>
    </subcellularLocation>
</comment>
<evidence type="ECO:0000256" key="8">
    <source>
        <dbReference type="RuleBase" id="RU000673"/>
    </source>
</evidence>
<dbReference type="HAMAP" id="MF_00083">
    <property type="entry name" value="Pept_tRNA_hydro_bact"/>
    <property type="match status" value="1"/>
</dbReference>